<evidence type="ECO:0000256" key="2">
    <source>
        <dbReference type="ARBA" id="ARBA00004141"/>
    </source>
</evidence>
<feature type="domain" description="PDZ" evidence="12">
    <location>
        <begin position="205"/>
        <end position="255"/>
    </location>
</feature>
<feature type="transmembrane region" description="Helical" evidence="11">
    <location>
        <begin position="442"/>
        <end position="463"/>
    </location>
</feature>
<gene>
    <name evidence="13" type="ORF">SAMN04488087_0193</name>
</gene>
<evidence type="ECO:0000256" key="3">
    <source>
        <dbReference type="ARBA" id="ARBA00007931"/>
    </source>
</evidence>
<dbReference type="CDD" id="cd06163">
    <property type="entry name" value="S2P-M50_PDZ_RseP-like"/>
    <property type="match status" value="1"/>
</dbReference>
<evidence type="ECO:0000313" key="13">
    <source>
        <dbReference type="EMBL" id="SHK07609.1"/>
    </source>
</evidence>
<evidence type="ECO:0000256" key="5">
    <source>
        <dbReference type="ARBA" id="ARBA00022692"/>
    </source>
</evidence>
<evidence type="ECO:0000313" key="14">
    <source>
        <dbReference type="Proteomes" id="UP000185812"/>
    </source>
</evidence>
<dbReference type="InterPro" id="IPR008915">
    <property type="entry name" value="Peptidase_M50"/>
</dbReference>
<feature type="transmembrane region" description="Helical" evidence="11">
    <location>
        <begin position="397"/>
        <end position="430"/>
    </location>
</feature>
<dbReference type="GO" id="GO:0004222">
    <property type="term" value="F:metalloendopeptidase activity"/>
    <property type="evidence" value="ECO:0007669"/>
    <property type="project" value="InterPro"/>
</dbReference>
<dbReference type="STRING" id="633813.SAMN04488087_0193"/>
<keyword evidence="8 11" id="KW-1133">Transmembrane helix</keyword>
<dbReference type="PANTHER" id="PTHR42837">
    <property type="entry name" value="REGULATOR OF SIGMA-E PROTEASE RSEP"/>
    <property type="match status" value="1"/>
</dbReference>
<keyword evidence="4 13" id="KW-0645">Protease</keyword>
<evidence type="ECO:0000256" key="4">
    <source>
        <dbReference type="ARBA" id="ARBA00022670"/>
    </source>
</evidence>
<dbReference type="SMART" id="SM00228">
    <property type="entry name" value="PDZ"/>
    <property type="match status" value="2"/>
</dbReference>
<protein>
    <recommendedName>
        <fullName evidence="11">Zinc metalloprotease</fullName>
        <ecNumber evidence="11">3.4.24.-</ecNumber>
    </recommendedName>
</protein>
<feature type="transmembrane region" description="Helical" evidence="11">
    <location>
        <begin position="12"/>
        <end position="32"/>
    </location>
</feature>
<dbReference type="GO" id="GO:0016020">
    <property type="term" value="C:membrane"/>
    <property type="evidence" value="ECO:0007669"/>
    <property type="project" value="UniProtKB-SubCell"/>
</dbReference>
<keyword evidence="6 11" id="KW-0378">Hydrolase</keyword>
<evidence type="ECO:0000256" key="10">
    <source>
        <dbReference type="ARBA" id="ARBA00023136"/>
    </source>
</evidence>
<accession>A0A1M6PI39</accession>
<dbReference type="Gene3D" id="2.30.42.10">
    <property type="match status" value="2"/>
</dbReference>
<keyword evidence="5 11" id="KW-0812">Transmembrane</keyword>
<dbReference type="SUPFAM" id="SSF50156">
    <property type="entry name" value="PDZ domain-like"/>
    <property type="match status" value="2"/>
</dbReference>
<comment type="similarity">
    <text evidence="3 11">Belongs to the peptidase M50B family.</text>
</comment>
<dbReference type="InterPro" id="IPR036034">
    <property type="entry name" value="PDZ_sf"/>
</dbReference>
<keyword evidence="9 11" id="KW-0482">Metalloprotease</keyword>
<evidence type="ECO:0000256" key="7">
    <source>
        <dbReference type="ARBA" id="ARBA00022833"/>
    </source>
</evidence>
<dbReference type="InterPro" id="IPR004387">
    <property type="entry name" value="Pept_M50_Zn"/>
</dbReference>
<keyword evidence="14" id="KW-1185">Reference proteome</keyword>
<evidence type="ECO:0000256" key="6">
    <source>
        <dbReference type="ARBA" id="ARBA00022801"/>
    </source>
</evidence>
<dbReference type="Pfam" id="PF02163">
    <property type="entry name" value="Peptidase_M50"/>
    <property type="match status" value="1"/>
</dbReference>
<sequence>MESVLSLLTYVFWVVLAIMILVFTHEMGHFLFARLFGMRVEKFSIGFPPKIFRWRRGETEYVIGATPLGGYVKIAGLIDENLDAEFVHRPPQPWEFRAKPIWQRMLVISGGVLFNVLLAVVIFAGLKLAYGELYIPAENVEAVYVAEGSLAYEMGLRTGDHIVAVNGRPLERYGDLRNLEALLADPFTVTVVRNGDTLTFTGPPDLMTQLSRRGGVLGISVDPPLVGGVLEGSPAAKAGLRTGDRILAIDSVTISFWNELVAVVQQRSGQPMRVRWLRADTSAAVPEGAVEVARRPDGVVYEATITPYYDPETKRYYLGIAAPTPRLLMEYFGVQQVRYGIGSALLAGAKETWTHTRVILTSLRRMVTGQESFRENVGGPIMIAKVTKEAAEAGARAFWNIVAILSITLAIVNILPVPALDGGHLLFLLYEAVTRREPSVRVRLALQQVGMMLLIAFMAFVILNDLLRL</sequence>
<dbReference type="PANTHER" id="PTHR42837:SF2">
    <property type="entry name" value="MEMBRANE METALLOPROTEASE ARASP2, CHLOROPLASTIC-RELATED"/>
    <property type="match status" value="1"/>
</dbReference>
<dbReference type="Proteomes" id="UP000185812">
    <property type="component" value="Unassembled WGS sequence"/>
</dbReference>
<evidence type="ECO:0000259" key="12">
    <source>
        <dbReference type="PROSITE" id="PS50106"/>
    </source>
</evidence>
<proteinExistence type="inferred from homology"/>
<reference evidence="14" key="1">
    <citation type="submission" date="2016-11" db="EMBL/GenBank/DDBJ databases">
        <authorList>
            <person name="Varghese N."/>
            <person name="Submissions S."/>
        </authorList>
    </citation>
    <scope>NUCLEOTIDE SEQUENCE [LARGE SCALE GENOMIC DNA]</scope>
    <source>
        <strain evidence="14">DSM 22212</strain>
    </source>
</reference>
<dbReference type="EMBL" id="FRAU01000001">
    <property type="protein sequence ID" value="SHK07609.1"/>
    <property type="molecule type" value="Genomic_DNA"/>
</dbReference>
<dbReference type="EC" id="3.4.24.-" evidence="11"/>
<dbReference type="OrthoDB" id="9782003at2"/>
<organism evidence="13 14">
    <name type="scientific">Rhodothermus profundi</name>
    <dbReference type="NCBI Taxonomy" id="633813"/>
    <lineage>
        <taxon>Bacteria</taxon>
        <taxon>Pseudomonadati</taxon>
        <taxon>Rhodothermota</taxon>
        <taxon>Rhodothermia</taxon>
        <taxon>Rhodothermales</taxon>
        <taxon>Rhodothermaceae</taxon>
        <taxon>Rhodothermus</taxon>
    </lineage>
</organism>
<keyword evidence="11" id="KW-0479">Metal-binding</keyword>
<dbReference type="InterPro" id="IPR041489">
    <property type="entry name" value="PDZ_6"/>
</dbReference>
<comment type="cofactor">
    <cofactor evidence="1 11">
        <name>Zn(2+)</name>
        <dbReference type="ChEBI" id="CHEBI:29105"/>
    </cofactor>
</comment>
<evidence type="ECO:0000256" key="11">
    <source>
        <dbReference type="RuleBase" id="RU362031"/>
    </source>
</evidence>
<keyword evidence="7 11" id="KW-0862">Zinc</keyword>
<name>A0A1M6PI39_9BACT</name>
<dbReference type="PROSITE" id="PS50106">
    <property type="entry name" value="PDZ"/>
    <property type="match status" value="1"/>
</dbReference>
<dbReference type="InterPro" id="IPR001478">
    <property type="entry name" value="PDZ"/>
</dbReference>
<evidence type="ECO:0000256" key="9">
    <source>
        <dbReference type="ARBA" id="ARBA00023049"/>
    </source>
</evidence>
<feature type="transmembrane region" description="Helical" evidence="11">
    <location>
        <begin position="105"/>
        <end position="126"/>
    </location>
</feature>
<keyword evidence="10 11" id="KW-0472">Membrane</keyword>
<evidence type="ECO:0000256" key="8">
    <source>
        <dbReference type="ARBA" id="ARBA00022989"/>
    </source>
</evidence>
<dbReference type="Pfam" id="PF17820">
    <property type="entry name" value="PDZ_6"/>
    <property type="match status" value="2"/>
</dbReference>
<comment type="subcellular location">
    <subcellularLocation>
        <location evidence="2">Membrane</location>
        <topology evidence="2">Multi-pass membrane protein</topology>
    </subcellularLocation>
</comment>
<evidence type="ECO:0000256" key="1">
    <source>
        <dbReference type="ARBA" id="ARBA00001947"/>
    </source>
</evidence>
<dbReference type="GO" id="GO:0006508">
    <property type="term" value="P:proteolysis"/>
    <property type="evidence" value="ECO:0007669"/>
    <property type="project" value="UniProtKB-KW"/>
</dbReference>
<dbReference type="AlphaFoldDB" id="A0A1M6PI39"/>
<dbReference type="RefSeq" id="WP_072714014.1">
    <property type="nucleotide sequence ID" value="NZ_FRAU01000001.1"/>
</dbReference>
<dbReference type="GO" id="GO:0046872">
    <property type="term" value="F:metal ion binding"/>
    <property type="evidence" value="ECO:0007669"/>
    <property type="project" value="UniProtKB-KW"/>
</dbReference>
<dbReference type="NCBIfam" id="TIGR00054">
    <property type="entry name" value="RIP metalloprotease RseP"/>
    <property type="match status" value="1"/>
</dbReference>